<dbReference type="PANTHER" id="PTHR45953:SF1">
    <property type="entry name" value="IDURONATE 2-SULFATASE"/>
    <property type="match status" value="1"/>
</dbReference>
<dbReference type="PANTHER" id="PTHR45953">
    <property type="entry name" value="IDURONATE 2-SULFATASE"/>
    <property type="match status" value="1"/>
</dbReference>
<dbReference type="Pfam" id="PF00884">
    <property type="entry name" value="Sulfatase"/>
    <property type="match status" value="1"/>
</dbReference>
<evidence type="ECO:0000256" key="3">
    <source>
        <dbReference type="ARBA" id="ARBA00022801"/>
    </source>
</evidence>
<dbReference type="Gene3D" id="3.40.720.10">
    <property type="entry name" value="Alkaline Phosphatase, subunit A"/>
    <property type="match status" value="1"/>
</dbReference>
<keyword evidence="4" id="KW-0472">Membrane</keyword>
<protein>
    <recommendedName>
        <fullName evidence="5">Sulfatase N-terminal domain-containing protein</fullName>
    </recommendedName>
</protein>
<dbReference type="InterPro" id="IPR024607">
    <property type="entry name" value="Sulfatase_CS"/>
</dbReference>
<keyword evidence="4" id="KW-0812">Transmembrane</keyword>
<dbReference type="GO" id="GO:0004423">
    <property type="term" value="F:iduronate-2-sulfatase activity"/>
    <property type="evidence" value="ECO:0007669"/>
    <property type="project" value="TreeGrafter"/>
</dbReference>
<evidence type="ECO:0000256" key="1">
    <source>
        <dbReference type="ARBA" id="ARBA00008779"/>
    </source>
</evidence>
<comment type="similarity">
    <text evidence="1">Belongs to the sulfatase family.</text>
</comment>
<keyword evidence="2" id="KW-0479">Metal-binding</keyword>
<reference evidence="6" key="1">
    <citation type="journal article" date="2015" name="Nature">
        <title>Complex archaea that bridge the gap between prokaryotes and eukaryotes.</title>
        <authorList>
            <person name="Spang A."/>
            <person name="Saw J.H."/>
            <person name="Jorgensen S.L."/>
            <person name="Zaremba-Niedzwiedzka K."/>
            <person name="Martijn J."/>
            <person name="Lind A.E."/>
            <person name="van Eijk R."/>
            <person name="Schleper C."/>
            <person name="Guy L."/>
            <person name="Ettema T.J."/>
        </authorList>
    </citation>
    <scope>NUCLEOTIDE SEQUENCE</scope>
</reference>
<dbReference type="InterPro" id="IPR000917">
    <property type="entry name" value="Sulfatase_N"/>
</dbReference>
<dbReference type="SUPFAM" id="SSF53649">
    <property type="entry name" value="Alkaline phosphatase-like"/>
    <property type="match status" value="1"/>
</dbReference>
<dbReference type="GO" id="GO:0005737">
    <property type="term" value="C:cytoplasm"/>
    <property type="evidence" value="ECO:0007669"/>
    <property type="project" value="TreeGrafter"/>
</dbReference>
<proteinExistence type="inferred from homology"/>
<feature type="transmembrane region" description="Helical" evidence="4">
    <location>
        <begin position="12"/>
        <end position="33"/>
    </location>
</feature>
<evidence type="ECO:0000313" key="6">
    <source>
        <dbReference type="EMBL" id="KKM24958.1"/>
    </source>
</evidence>
<name>A0A0F9KS53_9ZZZZ</name>
<dbReference type="EMBL" id="LAZR01012816">
    <property type="protein sequence ID" value="KKM24958.1"/>
    <property type="molecule type" value="Genomic_DNA"/>
</dbReference>
<dbReference type="AlphaFoldDB" id="A0A0F9KS53"/>
<evidence type="ECO:0000259" key="5">
    <source>
        <dbReference type="Pfam" id="PF00884"/>
    </source>
</evidence>
<feature type="domain" description="Sulfatase N-terminal" evidence="5">
    <location>
        <begin position="30"/>
        <end position="128"/>
    </location>
</feature>
<dbReference type="PROSITE" id="PS00523">
    <property type="entry name" value="SULFATASE_1"/>
    <property type="match status" value="1"/>
</dbReference>
<feature type="non-terminal residue" evidence="6">
    <location>
        <position position="154"/>
    </location>
</feature>
<dbReference type="GO" id="GO:0046872">
    <property type="term" value="F:metal ion binding"/>
    <property type="evidence" value="ECO:0007669"/>
    <property type="project" value="UniProtKB-KW"/>
</dbReference>
<accession>A0A0F9KS53</accession>
<organism evidence="6">
    <name type="scientific">marine sediment metagenome</name>
    <dbReference type="NCBI Taxonomy" id="412755"/>
    <lineage>
        <taxon>unclassified sequences</taxon>
        <taxon>metagenomes</taxon>
        <taxon>ecological metagenomes</taxon>
    </lineage>
</organism>
<gene>
    <name evidence="6" type="ORF">LCGC14_1599800</name>
</gene>
<sequence length="154" mass="16871">MSSTSTTPVGPSTARTITGGGVGGALGVLFVIFMPDTMRAECAGSYGHPLVQTPHLDRLAAEGARFDACYTQHPVCTPSRCSMFTGWYPHVAGHRTLWHLLRPHEPNMFRYFRQAGYDVYWYGKNDLLATETFPGSVTEALPPAGRRNVGPRLT</sequence>
<keyword evidence="4" id="KW-1133">Transmembrane helix</keyword>
<keyword evidence="3" id="KW-0378">Hydrolase</keyword>
<dbReference type="InterPro" id="IPR017850">
    <property type="entry name" value="Alkaline_phosphatase_core_sf"/>
</dbReference>
<comment type="caution">
    <text evidence="6">The sequence shown here is derived from an EMBL/GenBank/DDBJ whole genome shotgun (WGS) entry which is preliminary data.</text>
</comment>
<evidence type="ECO:0000256" key="2">
    <source>
        <dbReference type="ARBA" id="ARBA00022723"/>
    </source>
</evidence>
<evidence type="ECO:0000256" key="4">
    <source>
        <dbReference type="SAM" id="Phobius"/>
    </source>
</evidence>